<sequence length="306" mass="34930">MAVPYLTNYPPTINDQGQHPQPDNFYIPPNPYYYDGNPYTPDSMYSTTDSATSQYTSDSGSETDSYSIDDYSPHPHRHHHHHHHHRQHQHHQNDNSDTRPTIKIRRHVPGTNDPLLQKFPTNLESSDNTSSSSPVRVTIKRHKIEPEQNLIQPVLYPVPVYVKSPVPQNSNNPPIQIIQPVLPVQSFLPIEQIKEIAKPPSSPKKPPKTPIKTPPNPPLSPDRYETELFRLPSRNQKSNISIRKPIRTDLITPTPSKVNSIPKKTILYQTAPGLTTREIENNEIGQSRQSVYLQSPKNQIVTYRKS</sequence>
<gene>
    <name evidence="3" type="ORF">JBS370_LOCUS19293</name>
    <name evidence="2" type="ORF">ZHD862_LOCUS29795</name>
</gene>
<evidence type="ECO:0000313" key="4">
    <source>
        <dbReference type="Proteomes" id="UP000663836"/>
    </source>
</evidence>
<dbReference type="EMBL" id="CAJNOT010002686">
    <property type="protein sequence ID" value="CAF1336080.1"/>
    <property type="molecule type" value="Genomic_DNA"/>
</dbReference>
<dbReference type="Proteomes" id="UP000663864">
    <property type="component" value="Unassembled WGS sequence"/>
</dbReference>
<organism evidence="3 4">
    <name type="scientific">Rotaria sordida</name>
    <dbReference type="NCBI Taxonomy" id="392033"/>
    <lineage>
        <taxon>Eukaryota</taxon>
        <taxon>Metazoa</taxon>
        <taxon>Spiralia</taxon>
        <taxon>Gnathifera</taxon>
        <taxon>Rotifera</taxon>
        <taxon>Eurotatoria</taxon>
        <taxon>Bdelloidea</taxon>
        <taxon>Philodinida</taxon>
        <taxon>Philodinidae</taxon>
        <taxon>Rotaria</taxon>
    </lineage>
</organism>
<evidence type="ECO:0000256" key="1">
    <source>
        <dbReference type="SAM" id="MobiDB-lite"/>
    </source>
</evidence>
<evidence type="ECO:0000313" key="3">
    <source>
        <dbReference type="EMBL" id="CAF3870788.1"/>
    </source>
</evidence>
<feature type="compositionally biased region" description="Pro residues" evidence="1">
    <location>
        <begin position="200"/>
        <end position="220"/>
    </location>
</feature>
<protein>
    <submittedName>
        <fullName evidence="3">Uncharacterized protein</fullName>
    </submittedName>
</protein>
<feature type="compositionally biased region" description="Low complexity" evidence="1">
    <location>
        <begin position="32"/>
        <end position="42"/>
    </location>
</feature>
<feature type="compositionally biased region" description="Polar residues" evidence="1">
    <location>
        <begin position="9"/>
        <end position="21"/>
    </location>
</feature>
<name>A0A819FMU3_9BILA</name>
<feature type="compositionally biased region" description="Polar residues" evidence="1">
    <location>
        <begin position="43"/>
        <end position="66"/>
    </location>
</feature>
<dbReference type="EMBL" id="CAJOBD010002289">
    <property type="protein sequence ID" value="CAF3870788.1"/>
    <property type="molecule type" value="Genomic_DNA"/>
</dbReference>
<comment type="caution">
    <text evidence="3">The sequence shown here is derived from an EMBL/GenBank/DDBJ whole genome shotgun (WGS) entry which is preliminary data.</text>
</comment>
<dbReference type="Proteomes" id="UP000663836">
    <property type="component" value="Unassembled WGS sequence"/>
</dbReference>
<proteinExistence type="predicted"/>
<accession>A0A819FMU3</accession>
<feature type="region of interest" description="Disordered" evidence="1">
    <location>
        <begin position="195"/>
        <end position="222"/>
    </location>
</feature>
<reference evidence="3" key="1">
    <citation type="submission" date="2021-02" db="EMBL/GenBank/DDBJ databases">
        <authorList>
            <person name="Nowell W R."/>
        </authorList>
    </citation>
    <scope>NUCLEOTIDE SEQUENCE</scope>
</reference>
<dbReference type="AlphaFoldDB" id="A0A819FMU3"/>
<feature type="region of interest" description="Disordered" evidence="1">
    <location>
        <begin position="1"/>
        <end position="136"/>
    </location>
</feature>
<evidence type="ECO:0000313" key="2">
    <source>
        <dbReference type="EMBL" id="CAF1336080.1"/>
    </source>
</evidence>
<feature type="compositionally biased region" description="Basic residues" evidence="1">
    <location>
        <begin position="74"/>
        <end position="90"/>
    </location>
</feature>